<keyword evidence="2" id="KW-0677">Repeat</keyword>
<dbReference type="InterPro" id="IPR050964">
    <property type="entry name" value="Striated_Muscle_Regulatory"/>
</dbReference>
<dbReference type="Pfam" id="PF18962">
    <property type="entry name" value="Por_Secre_tail"/>
    <property type="match status" value="1"/>
</dbReference>
<feature type="domain" description="Fibronectin type-III" evidence="4">
    <location>
        <begin position="900"/>
        <end position="985"/>
    </location>
</feature>
<dbReference type="SUPFAM" id="SSF55486">
    <property type="entry name" value="Metalloproteases ('zincins'), catalytic domain"/>
    <property type="match status" value="1"/>
</dbReference>
<proteinExistence type="predicted"/>
<dbReference type="SMART" id="SM00060">
    <property type="entry name" value="FN3"/>
    <property type="match status" value="7"/>
</dbReference>
<dbReference type="PANTHER" id="PTHR13817:SF166">
    <property type="entry name" value="NEURONAL IGCAM-RELATED"/>
    <property type="match status" value="1"/>
</dbReference>
<feature type="signal peptide" evidence="3">
    <location>
        <begin position="1"/>
        <end position="21"/>
    </location>
</feature>
<dbReference type="Gene3D" id="2.60.40.10">
    <property type="entry name" value="Immunoglobulins"/>
    <property type="match status" value="7"/>
</dbReference>
<dbReference type="Pfam" id="PF00041">
    <property type="entry name" value="fn3"/>
    <property type="match status" value="7"/>
</dbReference>
<evidence type="ECO:0000313" key="6">
    <source>
        <dbReference type="Proteomes" id="UP000199469"/>
    </source>
</evidence>
<dbReference type="InterPro" id="IPR045474">
    <property type="entry name" value="GEVED"/>
</dbReference>
<evidence type="ECO:0000313" key="5">
    <source>
        <dbReference type="EMBL" id="SEW49010.1"/>
    </source>
</evidence>
<accession>A0A1I0S2Y1</accession>
<dbReference type="InterPro" id="IPR003961">
    <property type="entry name" value="FN3_dom"/>
</dbReference>
<reference evidence="6" key="1">
    <citation type="submission" date="2016-10" db="EMBL/GenBank/DDBJ databases">
        <authorList>
            <person name="Varghese N."/>
            <person name="Submissions S."/>
        </authorList>
    </citation>
    <scope>NUCLEOTIDE SEQUENCE [LARGE SCALE GENOMIC DNA]</scope>
    <source>
        <strain evidence="6">DSM 17724</strain>
    </source>
</reference>
<keyword evidence="6" id="KW-1185">Reference proteome</keyword>
<dbReference type="InterPro" id="IPR024079">
    <property type="entry name" value="MetalloPept_cat_dom_sf"/>
</dbReference>
<evidence type="ECO:0000256" key="2">
    <source>
        <dbReference type="ARBA" id="ARBA00022737"/>
    </source>
</evidence>
<gene>
    <name evidence="5" type="ORF">SAMN05421841_3968</name>
</gene>
<dbReference type="Pfam" id="PF20009">
    <property type="entry name" value="GEVED"/>
    <property type="match status" value="5"/>
</dbReference>
<organism evidence="5 6">
    <name type="scientific">Chryseobacterium wanjuense</name>
    <dbReference type="NCBI Taxonomy" id="356305"/>
    <lineage>
        <taxon>Bacteria</taxon>
        <taxon>Pseudomonadati</taxon>
        <taxon>Bacteroidota</taxon>
        <taxon>Flavobacteriia</taxon>
        <taxon>Flavobacteriales</taxon>
        <taxon>Weeksellaceae</taxon>
        <taxon>Chryseobacterium group</taxon>
        <taxon>Chryseobacterium</taxon>
    </lineage>
</organism>
<dbReference type="InterPro" id="IPR036116">
    <property type="entry name" value="FN3_sf"/>
</dbReference>
<feature type="domain" description="Fibronectin type-III" evidence="4">
    <location>
        <begin position="1146"/>
        <end position="1230"/>
    </location>
</feature>
<keyword evidence="1 3" id="KW-0732">Signal</keyword>
<dbReference type="Pfam" id="PF13583">
    <property type="entry name" value="Reprolysin_4"/>
    <property type="match status" value="1"/>
</dbReference>
<feature type="domain" description="Fibronectin type-III" evidence="4">
    <location>
        <begin position="655"/>
        <end position="740"/>
    </location>
</feature>
<dbReference type="EMBL" id="FOIU01000004">
    <property type="protein sequence ID" value="SEW49010.1"/>
    <property type="molecule type" value="Genomic_DNA"/>
</dbReference>
<sequence length="2150" mass="229538">MKKKFTSFFFLFLFAITSAQWSPTTFRGEKNRANADIKGYYSLDISLLKSQLAKAQETGKNAKPVTISLPTLGGKIEKFAVYSFPVVVKELADQYQLGSYVGVGIDDPNKYLRFSLAPDDFQSMIIKEGKYEFIEPVDKNKTVYGVHPKTDKSNEGFLCSMNEDRLSKQEIENLYTTGKAFSNQTMNFSKNSDKKYRTMRLAMSVTGEYTQYFGGTVANALTAINATLTRVNGVFEKDFALHLNLQNFPGVIYTDPATDPYSPAAQMNNWNLQLQQTLTANVGSANYDIGHLFGATGGGGNAGCIGCVCIDPANNTATQKGSGYTSPADGIPQGDNFDIDYVAHEMGHQLGANHTFSHGLETAGVNQEPGSGSTIMGYAGITGANTDVQPHSDPYFHIASIKQVQTNLINKNCDVETTVTNNPPVIAALPAYTIPKGTAFVLTASATDAENDPMTYCWEEVDNASVTINKNNLGTTASGASFRSLNPTTSPTRYFPKLSSVLAGVLNNSNNQWESVSTIARNSKFAVTVRDNNPAANQQQTQFAEQTITVGNDGPFKVTTTTAYNNGPTNVTWDVVNTTAAPYSTANVKIDYTTDNGVTWTVLSASTANDGNESFNIAGLTVGNIIKIRVSAIGNVFYAIGSATIASLANCTTAPPTGITVTAITQTTATVSWTAAANATYVIQYHPVGSTTWTTVTSTGNSIGLTGLSDGIQYEVQVATVCSGVQGPFSASTNFTTLGLTYCTMTSSNFGSEYISNVSVTPIGAAPMSNNSAGSTYTDYTTTPSALVNLVIGSTGNTISVTKFFPGTQWSEAVGVWIDFNRNGTFEATEQIMNTPANTTTPVTATFNVPATAYNGPATTRMRVAMRYSTAPVMCQSFGDGEVEDYAVKLIQPIPCTSNAPLNLNVTSITATSAFVTWDPVTGGTYVLQWRPVGSTTWTTVPLTTPSYVINGLTEQTQYEVQVAYVCSGVTGTFTAPYQFTTPPVTYCNNTPTANTNGYISNVTITPTGSYVMSNNSAASTYTNFSADPAKLVTLVRNSTNNTISVSKSWSGTFQSYIATSAWIDFNRNGIFEASEKVIGVGTSITTPITATFTVPATSYNGPLTLRMRVIVATSTINDPCATISEGEVEDYAVKIIDPQPCTTAPPTPIIVSNVTASTALVSWVSTTGATYTLRYRTGTGAWTVIAAATNPYTIINLNASTTYEVQVATICGGTTGAWSNSVNFTTPTSTYCNSGTATVTDGYINNITVTGTSTPTMSNNSGATTYTDYSNDATKIITLARNSTGNILSVGRTILSSTYSTYAWLDFNGDGIFNNNPVTVPGGERIMNLGYSSTTPVTATFAVPAGAYAGTNKVKMRVIVYFLTPTDACSPLTSNGEVEDYQVKFIDIQPCTTAAPTGITVTNIAATTATVSWISSTGATYLVRWRTTSPIGAWNVSPAPITGNTYNITGLTEQTAYEVQVATICGGVQGPWSTSLPFTTTPITYCNMTGTGTTDFISNVTMTSVNPGLPVMSNTSVQTNYISYTTPATLINLEIGSTGNKISVAKGWSGATQSDAVSAWIDFNRNGVFETTEQIMASAASTTTPVTALFNVPSTAYNGPLTTTMRVVLKRSSAPVMCQNAVNGEVEDYAVKLRPCATTMPTNVAINTITHVSANVNWTVPAGTLTFIVRYRVAGTTTWTEVTASTLSGNPPIALTGLTPATTYEVQVAASCGTTPGTFTNIQTFTTRCDPTPPNVTIGTITTNSAVVNWAPIAASSTYVIRYRIVGTTTWTTINVTTPPFGSYTITGLSPYTTYEVQIANMCNGETTVNPWSNPKVFTTERTCELPPPGLTITNLTPTTAVVVWDPFPGATYILRYRKVGIPSWTNVPSSTNTVTLTGLTELTQYEMQVANVCNGTPGTYTLPYFFTTPTVVYCQMASTASNSEYISKVNVKPTGKPEMDNPSNASNYTDYTGIPATFIELVQGSSNNQITIEKKLSGNAQAGVAVWIDFNRNGYFDVNERVLVSSPNNQQTVSGTFSVPADAFISLTDYKYVVMRVAMSKDAIPVNCTSFPNGEVEDYTVRISKQIVPNPVNQTDILIYPNPVSSVLYVKNISKKANYKIYNAAGQLVSSGIILNNKIDVHALINGVYVIDIQDGDAISVQKKFIKE</sequence>
<name>A0A1I0S2Y1_9FLAO</name>
<feature type="domain" description="Fibronectin type-III" evidence="4">
    <location>
        <begin position="1396"/>
        <end position="1484"/>
    </location>
</feature>
<evidence type="ECO:0000256" key="3">
    <source>
        <dbReference type="SAM" id="SignalP"/>
    </source>
</evidence>
<dbReference type="CDD" id="cd00063">
    <property type="entry name" value="FN3"/>
    <property type="match status" value="7"/>
</dbReference>
<dbReference type="Proteomes" id="UP000199469">
    <property type="component" value="Unassembled WGS sequence"/>
</dbReference>
<dbReference type="SUPFAM" id="SSF49265">
    <property type="entry name" value="Fibronectin type III"/>
    <property type="match status" value="6"/>
</dbReference>
<evidence type="ECO:0000259" key="4">
    <source>
        <dbReference type="PROSITE" id="PS50853"/>
    </source>
</evidence>
<protein>
    <submittedName>
        <fullName evidence="5">Por secretion system C-terminal sorting domain-containing protein</fullName>
    </submittedName>
</protein>
<dbReference type="InterPro" id="IPR026444">
    <property type="entry name" value="Secre_tail"/>
</dbReference>
<dbReference type="PROSITE" id="PS50853">
    <property type="entry name" value="FN3"/>
    <property type="match status" value="7"/>
</dbReference>
<feature type="domain" description="Fibronectin type-III" evidence="4">
    <location>
        <begin position="1733"/>
        <end position="1824"/>
    </location>
</feature>
<feature type="domain" description="Fibronectin type-III" evidence="4">
    <location>
        <begin position="1641"/>
        <end position="1731"/>
    </location>
</feature>
<dbReference type="PANTHER" id="PTHR13817">
    <property type="entry name" value="TITIN"/>
    <property type="match status" value="1"/>
</dbReference>
<dbReference type="Gene3D" id="3.40.390.10">
    <property type="entry name" value="Collagenase (Catalytic Domain)"/>
    <property type="match status" value="1"/>
</dbReference>
<dbReference type="STRING" id="356305.SAMN05421841_3968"/>
<feature type="domain" description="Fibronectin type-III" evidence="4">
    <location>
        <begin position="1828"/>
        <end position="1913"/>
    </location>
</feature>
<dbReference type="NCBIfam" id="TIGR04183">
    <property type="entry name" value="Por_Secre_tail"/>
    <property type="match status" value="1"/>
</dbReference>
<dbReference type="RefSeq" id="WP_089795751.1">
    <property type="nucleotide sequence ID" value="NZ_FOIU01000004.1"/>
</dbReference>
<feature type="chain" id="PRO_5011503665" evidence="3">
    <location>
        <begin position="22"/>
        <end position="2150"/>
    </location>
</feature>
<dbReference type="GO" id="GO:0008237">
    <property type="term" value="F:metallopeptidase activity"/>
    <property type="evidence" value="ECO:0007669"/>
    <property type="project" value="InterPro"/>
</dbReference>
<dbReference type="OrthoDB" id="9792152at2"/>
<evidence type="ECO:0000256" key="1">
    <source>
        <dbReference type="ARBA" id="ARBA00022729"/>
    </source>
</evidence>
<dbReference type="InterPro" id="IPR013783">
    <property type="entry name" value="Ig-like_fold"/>
</dbReference>